<sequence>MPALDTYTSLLLVEVNGSEVPPEISSLLVRGRITDGVGLPDAFELDFTDEQAKVAQRFPIAATVKLKVSQNGPAAPPVLFEGEVTALEREDVGGALHTRIRGLDGAARLMRGTRVAAFVDCTIADVVRKVAQNAGLSLGSVEAPAGALPHVAQDNVSDWTFLARLARLAGATFTVTGKRLDFGPPTPARDAPGGTNARENPVVIEHGANAQYVKAVVTAAEQVSKVSVRGWDAATKDAVVSQAEAKTRSAELADLTPAAIAKKVGGREFADVWGEGRAASQDKLAASLADRLAGGFAEVEAQVTGNPEIRCGVAVNLAGFGAPFDGRYTVSETVHDFSSSAGYTTTAVVANVSDRSLFGVAGAGVALHEPRISGVVPAIVTDNLDPDKRGRVKLKFPFASDDYVSGWARAAHTGAGDKRGFVVLPEVGDEVLVSFEHGFFDRPIVLGGLFNGKDLPAGGWNEYVDSKGVLRRALVSRTGMRVELVEDGSAESVQLTTNKGAQRVTVRQDGEKGIEIVSEGPVSVTAKTDVKITTDSGKVEISAAKIALTAKDTLELNAAQLKLKGSAKAELGAPQVTVKGDAQAELSAGAAVTVKGAIVKIN</sequence>
<accession>A0ABW7Q4F0</accession>
<evidence type="ECO:0000313" key="2">
    <source>
        <dbReference type="EMBL" id="MFH8249710.1"/>
    </source>
</evidence>
<organism evidence="2 3">
    <name type="scientific">Microbacterium alkaliflavum</name>
    <dbReference type="NCBI Taxonomy" id="3248839"/>
    <lineage>
        <taxon>Bacteria</taxon>
        <taxon>Bacillati</taxon>
        <taxon>Actinomycetota</taxon>
        <taxon>Actinomycetes</taxon>
        <taxon>Micrococcales</taxon>
        <taxon>Microbacteriaceae</taxon>
        <taxon>Microbacterium</taxon>
    </lineage>
</organism>
<proteinExistence type="predicted"/>
<dbReference type="Pfam" id="PF04717">
    <property type="entry name" value="Phage_base_V"/>
    <property type="match status" value="1"/>
</dbReference>
<dbReference type="Gene3D" id="2.30.110.50">
    <property type="match status" value="1"/>
</dbReference>
<dbReference type="Proteomes" id="UP001610861">
    <property type="component" value="Unassembled WGS sequence"/>
</dbReference>
<dbReference type="SUPFAM" id="SSF69279">
    <property type="entry name" value="Phage tail proteins"/>
    <property type="match status" value="1"/>
</dbReference>
<dbReference type="Gene3D" id="4.10.220.110">
    <property type="match status" value="1"/>
</dbReference>
<keyword evidence="3" id="KW-1185">Reference proteome</keyword>
<evidence type="ECO:0000259" key="1">
    <source>
        <dbReference type="Pfam" id="PF04717"/>
    </source>
</evidence>
<dbReference type="EMBL" id="JBIQWL010000002">
    <property type="protein sequence ID" value="MFH8249710.1"/>
    <property type="molecule type" value="Genomic_DNA"/>
</dbReference>
<reference evidence="2 3" key="1">
    <citation type="submission" date="2024-09" db="EMBL/GenBank/DDBJ databases">
        <authorList>
            <person name="Pan X."/>
        </authorList>
    </citation>
    <scope>NUCLEOTIDE SEQUENCE [LARGE SCALE GENOMIC DNA]</scope>
    <source>
        <strain evidence="2 3">B2969</strain>
    </source>
</reference>
<gene>
    <name evidence="2" type="ORF">ACH3VR_04995</name>
</gene>
<feature type="domain" description="Gp5/Type VI secretion system Vgr protein OB-fold" evidence="1">
    <location>
        <begin position="377"/>
        <end position="450"/>
    </location>
</feature>
<dbReference type="NCBIfam" id="NF033848">
    <property type="entry name" value="VgrG_rel"/>
    <property type="match status" value="1"/>
</dbReference>
<evidence type="ECO:0000313" key="3">
    <source>
        <dbReference type="Proteomes" id="UP001610861"/>
    </source>
</evidence>
<dbReference type="RefSeq" id="WP_396639668.1">
    <property type="nucleotide sequence ID" value="NZ_JBIQWL010000002.1"/>
</dbReference>
<dbReference type="Gene3D" id="3.55.50.10">
    <property type="entry name" value="Baseplate protein-like domains"/>
    <property type="match status" value="1"/>
</dbReference>
<comment type="caution">
    <text evidence="2">The sequence shown here is derived from an EMBL/GenBank/DDBJ whole genome shotgun (WGS) entry which is preliminary data.</text>
</comment>
<name>A0ABW7Q4F0_9MICO</name>
<dbReference type="InterPro" id="IPR047702">
    <property type="entry name" value="VgrG-rel"/>
</dbReference>
<protein>
    <submittedName>
        <fullName evidence="2">VgrG-related protein</fullName>
    </submittedName>
</protein>
<dbReference type="Gene3D" id="2.40.50.230">
    <property type="entry name" value="Gp5 N-terminal domain"/>
    <property type="match status" value="1"/>
</dbReference>
<dbReference type="InterPro" id="IPR006531">
    <property type="entry name" value="Gp5/Vgr_OB"/>
</dbReference>
<dbReference type="Pfam" id="PF05954">
    <property type="entry name" value="Phage_GPD"/>
    <property type="match status" value="1"/>
</dbReference>
<dbReference type="SUPFAM" id="SSF69255">
    <property type="entry name" value="gp5 N-terminal domain-like"/>
    <property type="match status" value="1"/>
</dbReference>
<dbReference type="InterPro" id="IPR037026">
    <property type="entry name" value="Vgr_OB-fold_dom_sf"/>
</dbReference>